<dbReference type="EMBL" id="OU015566">
    <property type="protein sequence ID" value="CAG5106939.1"/>
    <property type="molecule type" value="Genomic_DNA"/>
</dbReference>
<reference evidence="1 2" key="1">
    <citation type="submission" date="2021-04" db="EMBL/GenBank/DDBJ databases">
        <authorList>
            <person name="Bliznina A."/>
        </authorList>
    </citation>
    <scope>NUCLEOTIDE SEQUENCE [LARGE SCALE GENOMIC DNA]</scope>
</reference>
<keyword evidence="2" id="KW-1185">Reference proteome</keyword>
<evidence type="ECO:0000313" key="2">
    <source>
        <dbReference type="Proteomes" id="UP001158576"/>
    </source>
</evidence>
<sequence length="124" mass="13787">MMLRDLVKNVSSVLLFGQAASYAFGPPPSALDPYQPSEYVEYGPAGLESRSAKGIDDPADLHDSSADPPSMWSELFNHFSSMKSKRGASQYYLLHFGMPGVSSRSIGKPQQRNFDFAKSRRFFE</sequence>
<organism evidence="1 2">
    <name type="scientific">Oikopleura dioica</name>
    <name type="common">Tunicate</name>
    <dbReference type="NCBI Taxonomy" id="34765"/>
    <lineage>
        <taxon>Eukaryota</taxon>
        <taxon>Metazoa</taxon>
        <taxon>Chordata</taxon>
        <taxon>Tunicata</taxon>
        <taxon>Appendicularia</taxon>
        <taxon>Copelata</taxon>
        <taxon>Oikopleuridae</taxon>
        <taxon>Oikopleura</taxon>
    </lineage>
</organism>
<protein>
    <submittedName>
        <fullName evidence="1">Oidioi.mRNA.OKI2018_I69.chr1.g3069.t1.cds</fullName>
    </submittedName>
</protein>
<accession>A0ABN7SZW1</accession>
<dbReference type="Proteomes" id="UP001158576">
    <property type="component" value="Chromosome 1"/>
</dbReference>
<gene>
    <name evidence="1" type="ORF">OKIOD_LOCUS11834</name>
</gene>
<evidence type="ECO:0000313" key="1">
    <source>
        <dbReference type="EMBL" id="CAG5106939.1"/>
    </source>
</evidence>
<proteinExistence type="predicted"/>
<name>A0ABN7SZW1_OIKDI</name>